<dbReference type="AlphaFoldDB" id="J4I905"/>
<dbReference type="Proteomes" id="UP000006352">
    <property type="component" value="Unassembled WGS sequence"/>
</dbReference>
<dbReference type="RefSeq" id="XP_012179604.1">
    <property type="nucleotide sequence ID" value="XM_012324214.1"/>
</dbReference>
<dbReference type="HOGENOM" id="CLU_2793994_0_0_1"/>
<evidence type="ECO:0000313" key="2">
    <source>
        <dbReference type="Proteomes" id="UP000006352"/>
    </source>
</evidence>
<dbReference type="InParanoid" id="J4I905"/>
<proteinExistence type="predicted"/>
<dbReference type="EMBL" id="HE796979">
    <property type="protein sequence ID" value="CCM00321.1"/>
    <property type="molecule type" value="Genomic_DNA"/>
</dbReference>
<organism evidence="1 2">
    <name type="scientific">Fibroporia radiculosa</name>
    <dbReference type="NCBI Taxonomy" id="599839"/>
    <lineage>
        <taxon>Eukaryota</taxon>
        <taxon>Fungi</taxon>
        <taxon>Dikarya</taxon>
        <taxon>Basidiomycota</taxon>
        <taxon>Agaricomycotina</taxon>
        <taxon>Agaricomycetes</taxon>
        <taxon>Polyporales</taxon>
        <taxon>Fibroporiaceae</taxon>
        <taxon>Fibroporia</taxon>
    </lineage>
</organism>
<gene>
    <name evidence="1" type="ORF">FIBRA_02351</name>
</gene>
<reference evidence="1 2" key="1">
    <citation type="journal article" date="2012" name="Appl. Environ. Microbiol.">
        <title>Short-read sequencing for genomic analysis of the brown rot fungus Fibroporia radiculosa.</title>
        <authorList>
            <person name="Tang J.D."/>
            <person name="Perkins A.D."/>
            <person name="Sonstegard T.S."/>
            <person name="Schroeder S.G."/>
            <person name="Burgess S.C."/>
            <person name="Diehl S.V."/>
        </authorList>
    </citation>
    <scope>NUCLEOTIDE SEQUENCE [LARGE SCALE GENOMIC DNA]</scope>
    <source>
        <strain evidence="1 2">TFFH 294</strain>
    </source>
</reference>
<sequence length="68" mass="7763">MASAQIQTFLKNPEEQISRERSLEFLDAKFTTIQDLEGLSHLEEIVQQAKDESNEIGVQLSFLNLDKP</sequence>
<keyword evidence="2" id="KW-1185">Reference proteome</keyword>
<name>J4I905_9APHY</name>
<protein>
    <submittedName>
        <fullName evidence="1">Uncharacterized protein</fullName>
    </submittedName>
</protein>
<evidence type="ECO:0000313" key="1">
    <source>
        <dbReference type="EMBL" id="CCM00321.1"/>
    </source>
</evidence>
<dbReference type="GeneID" id="24095232"/>
<accession>J4I905</accession>